<keyword evidence="1" id="KW-1133">Transmembrane helix</keyword>
<reference evidence="3" key="1">
    <citation type="submission" date="2018-06" db="EMBL/GenBank/DDBJ databases">
        <authorList>
            <person name="Guldener U."/>
        </authorList>
    </citation>
    <scope>NUCLEOTIDE SEQUENCE [LARGE SCALE GENOMIC DNA]</scope>
    <source>
        <strain evidence="3">UTAD17</strain>
    </source>
</reference>
<organism evidence="2 3">
    <name type="scientific">Saccharomycodes ludwigii</name>
    <dbReference type="NCBI Taxonomy" id="36035"/>
    <lineage>
        <taxon>Eukaryota</taxon>
        <taxon>Fungi</taxon>
        <taxon>Dikarya</taxon>
        <taxon>Ascomycota</taxon>
        <taxon>Saccharomycotina</taxon>
        <taxon>Saccharomycetes</taxon>
        <taxon>Saccharomycodales</taxon>
        <taxon>Saccharomycodaceae</taxon>
        <taxon>Saccharomycodes</taxon>
    </lineage>
</organism>
<accession>A0A376B891</accession>
<protein>
    <submittedName>
        <fullName evidence="2">Uncharacterized protein</fullName>
    </submittedName>
</protein>
<dbReference type="EMBL" id="UFAJ01000335">
    <property type="protein sequence ID" value="SSD60360.1"/>
    <property type="molecule type" value="Genomic_DNA"/>
</dbReference>
<dbReference type="Proteomes" id="UP000262825">
    <property type="component" value="Unassembled WGS sequence"/>
</dbReference>
<proteinExistence type="predicted"/>
<evidence type="ECO:0000256" key="1">
    <source>
        <dbReference type="SAM" id="Phobius"/>
    </source>
</evidence>
<sequence>MTLASNINTNYSNNNNTRNIIDKYFYYEDIVLKYLDTVPYINNYTYHKVSGRITLFLLTMGILAIINEICISLDMYILSKNTYNEINSSDLQSLKKHKLLLEKHFKNDGTGHSFISNDNEETLQDFFSKPVPVAHLTVTCAVINSKDGYKPILKTPLVYQFEFTTNELYTYDNNNNASINDGLEYGCKLVELRRKLYHFFKDSSIYEELSKNTNINFTISKNIFIYNNKDELLDSSFDDYPLCFLKLETGNVIKCEFLI</sequence>
<dbReference type="VEuPathDB" id="FungiDB:SCODWIG_02121"/>
<feature type="transmembrane region" description="Helical" evidence="1">
    <location>
        <begin position="55"/>
        <end position="78"/>
    </location>
</feature>
<dbReference type="OrthoDB" id="4041975at2759"/>
<keyword evidence="1" id="KW-0472">Membrane</keyword>
<gene>
    <name evidence="2" type="ORF">SCODWIG_02121</name>
</gene>
<name>A0A376B891_9ASCO</name>
<dbReference type="AlphaFoldDB" id="A0A376B891"/>
<keyword evidence="1" id="KW-0812">Transmembrane</keyword>
<evidence type="ECO:0000313" key="3">
    <source>
        <dbReference type="Proteomes" id="UP000262825"/>
    </source>
</evidence>
<keyword evidence="3" id="KW-1185">Reference proteome</keyword>
<evidence type="ECO:0000313" key="2">
    <source>
        <dbReference type="EMBL" id="SSD60360.1"/>
    </source>
</evidence>